<evidence type="ECO:0000256" key="1">
    <source>
        <dbReference type="SAM" id="Phobius"/>
    </source>
</evidence>
<gene>
    <name evidence="2" type="ORF">C2E21_4192</name>
</gene>
<keyword evidence="3" id="KW-1185">Reference proteome</keyword>
<evidence type="ECO:0008006" key="4">
    <source>
        <dbReference type="Google" id="ProtNLM"/>
    </source>
</evidence>
<keyword evidence="1" id="KW-0472">Membrane</keyword>
<evidence type="ECO:0000313" key="2">
    <source>
        <dbReference type="EMBL" id="PRW57378.1"/>
    </source>
</evidence>
<keyword evidence="1" id="KW-0812">Transmembrane</keyword>
<protein>
    <recommendedName>
        <fullName evidence="4">PKD/REJ-like domain-containing protein</fullName>
    </recommendedName>
</protein>
<accession>A0A2P6TTH8</accession>
<dbReference type="InterPro" id="IPR013783">
    <property type="entry name" value="Ig-like_fold"/>
</dbReference>
<dbReference type="Gene3D" id="2.60.40.10">
    <property type="entry name" value="Immunoglobulins"/>
    <property type="match status" value="1"/>
</dbReference>
<feature type="transmembrane region" description="Helical" evidence="1">
    <location>
        <begin position="1276"/>
        <end position="1300"/>
    </location>
</feature>
<comment type="caution">
    <text evidence="2">The sequence shown here is derived from an EMBL/GenBank/DDBJ whole genome shotgun (WGS) entry which is preliminary data.</text>
</comment>
<sequence length="1323" mass="136075">MDRCSDTCVRNLNLELCSTTGFANGTITALDIPSGVCTSKAGCQPTEQCSKANPTRYAKCVSTTGLDNIFEGGVCVNKCDLPSTISNLDKLNAGTCFMDSDCKAGETCQETSHTCAFWTCNPSNGATASQPCSGFCIASDPPALVSAQLSSNGRQILLTFDQEVMVSSTSPSDVLASDTVAKLGKNSQVLSTAAASQLAIDMDLAGTTIQLDQAVAIRSQAKIFGRLSNVVVAAGSKNLQAPTGVAVAPVPKIQGPGAIGAACAGNGNSVTFDASGTPPSAGRAISTWQWSSPNSELGPLLASQATKPAITLSAADAQQLPAGTYTLQLTATNWLDVNGTTTFSFRKEAEQLPRVSLVGGSRQTFLLALGKTVQTSIDLSSVCTGKRVTYLWRETSGLQLPGFPSTAPNLQLQRLPPGVRAGDALTFEFTATLAGAGNVSTVVTLTAEASPVEASLQGPRGDVLESRRLVFSAARSRDPDDSSNRTPFSFTWACTATSDGQAAAPCFTDPAKTPDMSSDTLTVEPIWLPAGDCTYTFSVTAAKGDRSDTATAAVRVLAEAAPTGTISRVCTQSGCPKLHSPTKELRLGFVLDDTSLLPSTTFAWSSPDIDLTTLGVPINQQTLVIPDTASGKPVLPDGATLTVRLLATANNKNATASISVPIARRPACTATSGSCLTVAPASGHIQNTSFVATVSNFVADGALTYRFGAKLDSGSEVTFRSASEPQYTIKEWVLPVGQHIIVSCAQDEVTKVEVCETAPVEVLQAAVTTETYSNIQKSCEAAQNASSIADATSCAYQTASASEAAQPTQAGSSSLSAGQVPALADDSTAQQAAALRLTAVQGLAGLATESTDYAALLTMTSSVQAILLTDPQLSAEMAANAFSVAAVTARVLSDIRPSEVTPAQYNAVADVLARAGPGLPAGNSSALSRTYEAVSDLQKFLLDRLFDGAQQSAGTGSLRAGAGLFSAATLGSNVNIQLGSDTNAAVTLLAPLASRLTGDETLQLRLAYQQDAALLLSGNFSSSAAVPSSRRRLLAMPAISGASSTTVVSGWFNLTSTLNSSQLAGSNAVNVTLPLNGSYVVGKATMCLRLDGTSQWLSSGVALGSIASVNGTTLATCTLSNLDSQAVLVAQYAVGQEGGPGGNGPANITVRVTQLQFTVRLPGYTPANFTDAAQAQYIAALKQAAGVNTRVEITDVRPGSAIVDASMQFLVAGGNSAPATAFQTALESNLGSVLPPGEWPGASLQGTVDSSEVQLSLQESELSQVEASEDEDNQTALIVGLAVGLGGSAVLLAGLGYWLWRTRRRGARTSVVHGYEEPAEGMA</sequence>
<organism evidence="2 3">
    <name type="scientific">Chlorella sorokiniana</name>
    <name type="common">Freshwater green alga</name>
    <dbReference type="NCBI Taxonomy" id="3076"/>
    <lineage>
        <taxon>Eukaryota</taxon>
        <taxon>Viridiplantae</taxon>
        <taxon>Chlorophyta</taxon>
        <taxon>core chlorophytes</taxon>
        <taxon>Trebouxiophyceae</taxon>
        <taxon>Chlorellales</taxon>
        <taxon>Chlorellaceae</taxon>
        <taxon>Chlorella clade</taxon>
        <taxon>Chlorella</taxon>
    </lineage>
</organism>
<dbReference type="Proteomes" id="UP000239899">
    <property type="component" value="Unassembled WGS sequence"/>
</dbReference>
<dbReference type="OrthoDB" id="517741at2759"/>
<reference evidence="2 3" key="1">
    <citation type="journal article" date="2018" name="Plant J.">
        <title>Genome sequences of Chlorella sorokiniana UTEX 1602 and Micractinium conductrix SAG 241.80: implications to maltose excretion by a green alga.</title>
        <authorList>
            <person name="Arriola M.B."/>
            <person name="Velmurugan N."/>
            <person name="Zhang Y."/>
            <person name="Plunkett M.H."/>
            <person name="Hondzo H."/>
            <person name="Barney B.M."/>
        </authorList>
    </citation>
    <scope>NUCLEOTIDE SEQUENCE [LARGE SCALE GENOMIC DNA]</scope>
    <source>
        <strain evidence="3">UTEX 1602</strain>
    </source>
</reference>
<keyword evidence="1" id="KW-1133">Transmembrane helix</keyword>
<dbReference type="EMBL" id="LHPG02000007">
    <property type="protein sequence ID" value="PRW57378.1"/>
    <property type="molecule type" value="Genomic_DNA"/>
</dbReference>
<proteinExistence type="predicted"/>
<name>A0A2P6TTH8_CHLSO</name>
<evidence type="ECO:0000313" key="3">
    <source>
        <dbReference type="Proteomes" id="UP000239899"/>
    </source>
</evidence>